<dbReference type="PROSITE" id="PS51257">
    <property type="entry name" value="PROKAR_LIPOPROTEIN"/>
    <property type="match status" value="1"/>
</dbReference>
<proteinExistence type="inferred from homology"/>
<evidence type="ECO:0000256" key="3">
    <source>
        <dbReference type="ARBA" id="ARBA00022448"/>
    </source>
</evidence>
<dbReference type="EMBL" id="VSDO01000001">
    <property type="protein sequence ID" value="TYA14957.1"/>
    <property type="molecule type" value="Genomic_DNA"/>
</dbReference>
<sequence>MYFKGGPGMLRRKMRLGIGFIALCLLIAGCYPTSGQTTRHRFLKVMYFGERSFYEDYGDLFLSRYGDVDVEVAVLDSSTIDPAKEYSVALREFIQRENPDVFYLSSSEYERFVQEGLLSSLEPFIKSDQYELSGMQGPIVDFLRELGVGQLYGLSPTFYVPALYYNADLFKQYGVRPPQDNMTWREILQLAARFPADGQGERRIYGLSVPFVQSAGSLADRIAGTQGLSAVNPKTMQVTLNTDSWRDVWDMAVSAVQSGTVYLPETPFYGGSLQDYLDNDLFLQGRVAMKLDDAGLLETLESLTKTMPKYKTFSFDTVTGPVDPADRSASRDVEVGQIFAIRSGTPNLEAAWDFIKYVNSDDYASIKARVIHSSLLTRTSHYNDSRLEAFNKLRPLSVDYGREAKLPDSFADKFKTLTSDELDKVVRKEKTLKEAMEFVSTSGQSLLEQAMKTEMLETP</sequence>
<dbReference type="Gene3D" id="3.40.190.10">
    <property type="entry name" value="Periplasmic binding protein-like II"/>
    <property type="match status" value="1"/>
</dbReference>
<comment type="subcellular location">
    <subcellularLocation>
        <location evidence="1">Cell envelope</location>
    </subcellularLocation>
</comment>
<dbReference type="InterPro" id="IPR006059">
    <property type="entry name" value="SBP"/>
</dbReference>
<accession>A0A5D0D1D0</accession>
<protein>
    <submittedName>
        <fullName evidence="5">Carbohydrate ABC transporter substrate-binding protein</fullName>
    </submittedName>
</protein>
<evidence type="ECO:0000313" key="6">
    <source>
        <dbReference type="Proteomes" id="UP000325218"/>
    </source>
</evidence>
<name>A0A5D0D1D0_9BACL</name>
<dbReference type="PANTHER" id="PTHR43649:SF31">
    <property type="entry name" value="SN-GLYCEROL-3-PHOSPHATE-BINDING PERIPLASMIC PROTEIN UGPB"/>
    <property type="match status" value="1"/>
</dbReference>
<reference evidence="5 6" key="1">
    <citation type="submission" date="2019-08" db="EMBL/GenBank/DDBJ databases">
        <title>Genome sequencing of Paenibacillus faecis DSM 23593(T).</title>
        <authorList>
            <person name="Kook J.-K."/>
            <person name="Park S.-N."/>
            <person name="Lim Y.K."/>
        </authorList>
    </citation>
    <scope>NUCLEOTIDE SEQUENCE [LARGE SCALE GENOMIC DNA]</scope>
    <source>
        <strain evidence="5 6">DSM 23593</strain>
    </source>
</reference>
<dbReference type="InterPro" id="IPR050490">
    <property type="entry name" value="Bact_solute-bd_prot1"/>
</dbReference>
<comment type="caution">
    <text evidence="5">The sequence shown here is derived from an EMBL/GenBank/DDBJ whole genome shotgun (WGS) entry which is preliminary data.</text>
</comment>
<evidence type="ECO:0000256" key="2">
    <source>
        <dbReference type="ARBA" id="ARBA00008520"/>
    </source>
</evidence>
<evidence type="ECO:0000256" key="4">
    <source>
        <dbReference type="ARBA" id="ARBA00022729"/>
    </source>
</evidence>
<organism evidence="5 6">
    <name type="scientific">Paenibacillus faecis</name>
    <dbReference type="NCBI Taxonomy" id="862114"/>
    <lineage>
        <taxon>Bacteria</taxon>
        <taxon>Bacillati</taxon>
        <taxon>Bacillota</taxon>
        <taxon>Bacilli</taxon>
        <taxon>Bacillales</taxon>
        <taxon>Paenibacillaceae</taxon>
        <taxon>Paenibacillus</taxon>
    </lineage>
</organism>
<gene>
    <name evidence="5" type="ORF">FRY98_04640</name>
</gene>
<keyword evidence="6" id="KW-1185">Reference proteome</keyword>
<keyword evidence="3" id="KW-0813">Transport</keyword>
<comment type="similarity">
    <text evidence="2">Belongs to the bacterial solute-binding protein 1 family.</text>
</comment>
<dbReference type="Pfam" id="PF01547">
    <property type="entry name" value="SBP_bac_1"/>
    <property type="match status" value="1"/>
</dbReference>
<dbReference type="SUPFAM" id="SSF53850">
    <property type="entry name" value="Periplasmic binding protein-like II"/>
    <property type="match status" value="1"/>
</dbReference>
<dbReference type="PANTHER" id="PTHR43649">
    <property type="entry name" value="ARABINOSE-BINDING PROTEIN-RELATED"/>
    <property type="match status" value="1"/>
</dbReference>
<dbReference type="AlphaFoldDB" id="A0A5D0D1D0"/>
<dbReference type="GO" id="GO:0030313">
    <property type="term" value="C:cell envelope"/>
    <property type="evidence" value="ECO:0007669"/>
    <property type="project" value="UniProtKB-SubCell"/>
</dbReference>
<dbReference type="Proteomes" id="UP000325218">
    <property type="component" value="Unassembled WGS sequence"/>
</dbReference>
<dbReference type="OrthoDB" id="2675752at2"/>
<evidence type="ECO:0000313" key="5">
    <source>
        <dbReference type="EMBL" id="TYA14957.1"/>
    </source>
</evidence>
<evidence type="ECO:0000256" key="1">
    <source>
        <dbReference type="ARBA" id="ARBA00004196"/>
    </source>
</evidence>
<keyword evidence="4" id="KW-0732">Signal</keyword>